<dbReference type="PRINTS" id="PR01438">
    <property type="entry name" value="UNVRSLSTRESS"/>
</dbReference>
<dbReference type="PANTHER" id="PTHR46989:SF3">
    <property type="entry name" value="USPA DOMAIN-CONTAINING PROTEIN"/>
    <property type="match status" value="1"/>
</dbReference>
<evidence type="ECO:0000313" key="3">
    <source>
        <dbReference type="RefSeq" id="XP_005089915.2"/>
    </source>
</evidence>
<dbReference type="InterPro" id="IPR006016">
    <property type="entry name" value="UspA"/>
</dbReference>
<proteinExistence type="predicted"/>
<dbReference type="SUPFAM" id="SSF52402">
    <property type="entry name" value="Adenine nucleotide alpha hydrolases-like"/>
    <property type="match status" value="1"/>
</dbReference>
<dbReference type="InterPro" id="IPR014729">
    <property type="entry name" value="Rossmann-like_a/b/a_fold"/>
</dbReference>
<gene>
    <name evidence="3" type="primary">LOC101863708</name>
</gene>
<reference evidence="3" key="1">
    <citation type="submission" date="2025-08" db="UniProtKB">
        <authorList>
            <consortium name="RefSeq"/>
        </authorList>
    </citation>
    <scope>IDENTIFICATION</scope>
</reference>
<protein>
    <submittedName>
        <fullName evidence="3">Universal stress protein PHOS34</fullName>
    </submittedName>
</protein>
<name>A0ABM0JBK7_APLCA</name>
<dbReference type="CDD" id="cd23659">
    <property type="entry name" value="USP_At3g01520-like"/>
    <property type="match status" value="1"/>
</dbReference>
<evidence type="ECO:0000313" key="2">
    <source>
        <dbReference type="Proteomes" id="UP000694888"/>
    </source>
</evidence>
<keyword evidence="2" id="KW-1185">Reference proteome</keyword>
<dbReference type="RefSeq" id="XP_005089915.2">
    <property type="nucleotide sequence ID" value="XM_005089858.3"/>
</dbReference>
<dbReference type="Pfam" id="PF00582">
    <property type="entry name" value="Usp"/>
    <property type="match status" value="1"/>
</dbReference>
<dbReference type="PANTHER" id="PTHR46989">
    <property type="entry name" value="USP DOMAIN-CONTAINING PROTEIN"/>
    <property type="match status" value="1"/>
</dbReference>
<sequence length="160" mass="18241">MAGKEDAFIVVLAVDQSEHSEFTFKWYLKHIHQSDNQLHIIHIPEYWGDVARIMTPAKLHEMTEMTRHITEKLKTFYMEACARLGVKDARFASPHGHEQWHEIVKYAEKMGAGLIVIGSRGQGKLKRTFLGSVSDSVLHHSPVPVIVCRNKETHQSSESP</sequence>
<dbReference type="Gene3D" id="3.40.50.620">
    <property type="entry name" value="HUPs"/>
    <property type="match status" value="1"/>
</dbReference>
<dbReference type="InterPro" id="IPR006015">
    <property type="entry name" value="Universal_stress_UspA"/>
</dbReference>
<feature type="domain" description="UspA" evidence="1">
    <location>
        <begin position="10"/>
        <end position="149"/>
    </location>
</feature>
<accession>A0ABM0JBK7</accession>
<organism evidence="2 3">
    <name type="scientific">Aplysia californica</name>
    <name type="common">California sea hare</name>
    <dbReference type="NCBI Taxonomy" id="6500"/>
    <lineage>
        <taxon>Eukaryota</taxon>
        <taxon>Metazoa</taxon>
        <taxon>Spiralia</taxon>
        <taxon>Lophotrochozoa</taxon>
        <taxon>Mollusca</taxon>
        <taxon>Gastropoda</taxon>
        <taxon>Heterobranchia</taxon>
        <taxon>Euthyneura</taxon>
        <taxon>Tectipleura</taxon>
        <taxon>Aplysiida</taxon>
        <taxon>Aplysioidea</taxon>
        <taxon>Aplysiidae</taxon>
        <taxon>Aplysia</taxon>
    </lineage>
</organism>
<dbReference type="GeneID" id="101863708"/>
<dbReference type="Proteomes" id="UP000694888">
    <property type="component" value="Unplaced"/>
</dbReference>
<evidence type="ECO:0000259" key="1">
    <source>
        <dbReference type="Pfam" id="PF00582"/>
    </source>
</evidence>